<reference evidence="5" key="1">
    <citation type="submission" date="2024-06" db="EMBL/GenBank/DDBJ databases">
        <title>Draft Genome Sequence of Deinococcus sonorensis Type Strain KR-87, a Biofilm Producing Representative of the Genus Deinococcus.</title>
        <authorList>
            <person name="Boren L.S."/>
            <person name="Grosso R.A."/>
            <person name="Hugenberg-Cox A.N."/>
            <person name="Hill J.T.E."/>
            <person name="Albert C.M."/>
            <person name="Tuohy J.M."/>
        </authorList>
    </citation>
    <scope>NUCLEOTIDE SEQUENCE</scope>
    <source>
        <strain evidence="5">KR-87</strain>
        <plasmid evidence="5">pDson03</plasmid>
    </source>
</reference>
<comment type="catalytic activity">
    <reaction evidence="4">
        <text>a 2-deoxystreptamine antibiotic + acetyl-CoA = an N(3)-acetyl-2-deoxystreptamine antibiotic + CoA + H(+)</text>
        <dbReference type="Rhea" id="RHEA:12665"/>
        <dbReference type="ChEBI" id="CHEBI:15378"/>
        <dbReference type="ChEBI" id="CHEBI:57287"/>
        <dbReference type="ChEBI" id="CHEBI:57288"/>
        <dbReference type="ChEBI" id="CHEBI:57921"/>
        <dbReference type="ChEBI" id="CHEBI:77452"/>
        <dbReference type="EC" id="2.3.1.81"/>
    </reaction>
</comment>
<gene>
    <name evidence="5" type="ORF">ABOD76_04595</name>
</gene>
<keyword evidence="2 4" id="KW-0808">Transferase</keyword>
<dbReference type="SUPFAM" id="SSF110710">
    <property type="entry name" value="TTHA0583/YokD-like"/>
    <property type="match status" value="1"/>
</dbReference>
<organism evidence="5">
    <name type="scientific">Deinococcus sonorensis KR-87</name>
    <dbReference type="NCBI Taxonomy" id="694439"/>
    <lineage>
        <taxon>Bacteria</taxon>
        <taxon>Thermotogati</taxon>
        <taxon>Deinococcota</taxon>
        <taxon>Deinococci</taxon>
        <taxon>Deinococcales</taxon>
        <taxon>Deinococcaceae</taxon>
        <taxon>Deinococcus</taxon>
    </lineage>
</organism>
<dbReference type="EMBL" id="CP158298">
    <property type="protein sequence ID" value="XBV83974.1"/>
    <property type="molecule type" value="Genomic_DNA"/>
</dbReference>
<keyword evidence="3 4" id="KW-0012">Acyltransferase</keyword>
<dbReference type="PANTHER" id="PTHR11104:SF0">
    <property type="entry name" value="SPBETA PROPHAGE-DERIVED AMINOGLYCOSIDE N(3')-ACETYLTRANSFERASE-LIKE PROTEIN YOKD"/>
    <property type="match status" value="1"/>
</dbReference>
<dbReference type="InterPro" id="IPR028345">
    <property type="entry name" value="Antibiotic_NAT-like"/>
</dbReference>
<dbReference type="GO" id="GO:0046677">
    <property type="term" value="P:response to antibiotic"/>
    <property type="evidence" value="ECO:0007669"/>
    <property type="project" value="UniProtKB-KW"/>
</dbReference>
<dbReference type="RefSeq" id="WP_350241885.1">
    <property type="nucleotide sequence ID" value="NZ_CP158298.1"/>
</dbReference>
<name>A0AAU7U671_9DEIO</name>
<keyword evidence="5" id="KW-0614">Plasmid</keyword>
<evidence type="ECO:0000256" key="1">
    <source>
        <dbReference type="ARBA" id="ARBA00006383"/>
    </source>
</evidence>
<evidence type="ECO:0000256" key="4">
    <source>
        <dbReference type="RuleBase" id="RU365031"/>
    </source>
</evidence>
<dbReference type="InterPro" id="IPR003679">
    <property type="entry name" value="Amioglycoside_AcTrfase"/>
</dbReference>
<sequence length="246" mass="26469">MSSTVTRETLIRDLQSLGVHPGLTLMVHASLRRLGPVEGGADAALDALFSVVGPTGTVLMLLAADDRVPFDSLASPADPDVGVLAERFRTRAGTRVNDHAAARFGASGPGASGLLEPAPLHDYYGPGSVLERFVDADGQVLRLGADPDTVTLTHWAEYRADIPGKRRARRRYVHAELGEQWIEGLDDTDGIREWSGGDYFPQILLDFLAQGHARTGTVGHCTAELFSARAFTRYATGWIETHLAAP</sequence>
<evidence type="ECO:0000256" key="2">
    <source>
        <dbReference type="ARBA" id="ARBA00022679"/>
    </source>
</evidence>
<proteinExistence type="inferred from homology"/>
<dbReference type="AlphaFoldDB" id="A0AAU7U671"/>
<evidence type="ECO:0000313" key="5">
    <source>
        <dbReference type="EMBL" id="XBV83974.1"/>
    </source>
</evidence>
<protein>
    <recommendedName>
        <fullName evidence="4">Aminoglycoside N(3)-acetyltransferase</fullName>
        <ecNumber evidence="4">2.3.1.-</ecNumber>
    </recommendedName>
</protein>
<dbReference type="Pfam" id="PF02522">
    <property type="entry name" value="Antibiotic_NAT"/>
    <property type="match status" value="1"/>
</dbReference>
<dbReference type="PANTHER" id="PTHR11104">
    <property type="entry name" value="AMINOGLYCOSIDE N3-ACETYLTRANSFERASE"/>
    <property type="match status" value="1"/>
</dbReference>
<dbReference type="EC" id="2.3.1.-" evidence="4"/>
<comment type="similarity">
    <text evidence="1 4">Belongs to the antibiotic N-acetyltransferase family.</text>
</comment>
<evidence type="ECO:0000256" key="3">
    <source>
        <dbReference type="ARBA" id="ARBA00023315"/>
    </source>
</evidence>
<dbReference type="KEGG" id="dsc:ABOD76_04595"/>
<dbReference type="GO" id="GO:0046353">
    <property type="term" value="F:aminoglycoside 3-N-acetyltransferase activity"/>
    <property type="evidence" value="ECO:0007669"/>
    <property type="project" value="UniProtKB-EC"/>
</dbReference>
<keyword evidence="4" id="KW-0046">Antibiotic resistance</keyword>
<geneLocation type="plasmid" evidence="5">
    <name>pDson03</name>
</geneLocation>
<accession>A0AAU7U671</accession>